<feature type="compositionally biased region" description="Basic and acidic residues" evidence="1">
    <location>
        <begin position="97"/>
        <end position="120"/>
    </location>
</feature>
<feature type="compositionally biased region" description="Polar residues" evidence="1">
    <location>
        <begin position="489"/>
        <end position="508"/>
    </location>
</feature>
<sequence>MAGPASAKKSRKKKVLPAATDVSNGDPASSAQGPQPRRSARHIDVGLKELEKEMKSQKRAEQTAFEQAREREIANPTIVRPREAKALAYHHKIWLPPKDRNKKQDEEKTEPPKGKKRGQEESDPTPTVNAGKRRRLVENDSNDGAGPSRKPTTNDTDPTSNRNDENLGSAVASENSEESEGDEVESDAVREDDEDFGVEEQPNVSKRKAEKIAEQLQQGTVKFVSKYGTHLRTLKPPLRPSDDEVSSGADSAYNAASLDADSSSPTGSSGERQPTQQSDVDSDPEWTAMIKRRAQRRRQTAEGSAVDKTNMLLNKDIDKDGVNSKLAKTRPMLAEDRFPGATPSRSEKQTELGDLNAKAHAHSSEGAARAASDQRFIVAVDERKDKRKRQKGKEKAVITSDESDDVEVQVVDKRKDKRKRKKGKGKAVVAGDESDEIEVQHQPPVRPPQRKAPQWMSSSPEPTGASRDNDHSLPEPPRSPRYFIKKVTQKSSVLDRTSANSKTSSRSLQVAKPAAAAMDNGDPSSDIEDSPNGTPQKRETMWPIETYLTYGADGKTVLGINSQRSAKMKSFLSDLIAHELPRALLRVNAFPDKNERPQMFLDLMLEAAQRLKHNDITERLLDDSMYAQGLMQIPVDRMSSVRGPHYLATRDVTRPLPSS</sequence>
<organism evidence="2 3">
    <name type="scientific">Rhodofomes roseus</name>
    <dbReference type="NCBI Taxonomy" id="34475"/>
    <lineage>
        <taxon>Eukaryota</taxon>
        <taxon>Fungi</taxon>
        <taxon>Dikarya</taxon>
        <taxon>Basidiomycota</taxon>
        <taxon>Agaricomycotina</taxon>
        <taxon>Agaricomycetes</taxon>
        <taxon>Polyporales</taxon>
        <taxon>Rhodofomes</taxon>
    </lineage>
</organism>
<feature type="compositionally biased region" description="Basic and acidic residues" evidence="1">
    <location>
        <begin position="41"/>
        <end position="73"/>
    </location>
</feature>
<dbReference type="GeneID" id="72008594"/>
<feature type="compositionally biased region" description="Polar residues" evidence="1">
    <location>
        <begin position="150"/>
        <end position="161"/>
    </location>
</feature>
<feature type="region of interest" description="Disordered" evidence="1">
    <location>
        <begin position="1"/>
        <end position="212"/>
    </location>
</feature>
<feature type="compositionally biased region" description="Polar residues" evidence="1">
    <location>
        <begin position="260"/>
        <end position="279"/>
    </location>
</feature>
<evidence type="ECO:0000256" key="1">
    <source>
        <dbReference type="SAM" id="MobiDB-lite"/>
    </source>
</evidence>
<feature type="compositionally biased region" description="Acidic residues" evidence="1">
    <location>
        <begin position="175"/>
        <end position="198"/>
    </location>
</feature>
<evidence type="ECO:0000313" key="2">
    <source>
        <dbReference type="EMBL" id="KAH9832165.1"/>
    </source>
</evidence>
<feature type="compositionally biased region" description="Basic residues" evidence="1">
    <location>
        <begin position="415"/>
        <end position="425"/>
    </location>
</feature>
<dbReference type="EMBL" id="JADCUA010000022">
    <property type="protein sequence ID" value="KAH9832165.1"/>
    <property type="molecule type" value="Genomic_DNA"/>
</dbReference>
<comment type="caution">
    <text evidence="2">The sequence shown here is derived from an EMBL/GenBank/DDBJ whole genome shotgun (WGS) entry which is preliminary data.</text>
</comment>
<protein>
    <submittedName>
        <fullName evidence="2">Uncharacterized protein</fullName>
    </submittedName>
</protein>
<proteinExistence type="predicted"/>
<dbReference type="Proteomes" id="UP000814176">
    <property type="component" value="Unassembled WGS sequence"/>
</dbReference>
<accession>A0ABQ8K5C9</accession>
<dbReference type="RefSeq" id="XP_047775184.1">
    <property type="nucleotide sequence ID" value="XM_047927862.1"/>
</dbReference>
<gene>
    <name evidence="2" type="ORF">C8Q71DRAFT_861075</name>
</gene>
<feature type="region of interest" description="Disordered" evidence="1">
    <location>
        <begin position="230"/>
        <end position="539"/>
    </location>
</feature>
<evidence type="ECO:0000313" key="3">
    <source>
        <dbReference type="Proteomes" id="UP000814176"/>
    </source>
</evidence>
<reference evidence="2 3" key="1">
    <citation type="journal article" date="2021" name="Environ. Microbiol.">
        <title>Gene family expansions and transcriptome signatures uncover fungal adaptations to wood decay.</title>
        <authorList>
            <person name="Hage H."/>
            <person name="Miyauchi S."/>
            <person name="Viragh M."/>
            <person name="Drula E."/>
            <person name="Min B."/>
            <person name="Chaduli D."/>
            <person name="Navarro D."/>
            <person name="Favel A."/>
            <person name="Norest M."/>
            <person name="Lesage-Meessen L."/>
            <person name="Balint B."/>
            <person name="Merenyi Z."/>
            <person name="de Eugenio L."/>
            <person name="Morin E."/>
            <person name="Martinez A.T."/>
            <person name="Baldrian P."/>
            <person name="Stursova M."/>
            <person name="Martinez M.J."/>
            <person name="Novotny C."/>
            <person name="Magnuson J.K."/>
            <person name="Spatafora J.W."/>
            <person name="Maurice S."/>
            <person name="Pangilinan J."/>
            <person name="Andreopoulos W."/>
            <person name="LaButti K."/>
            <person name="Hundley H."/>
            <person name="Na H."/>
            <person name="Kuo A."/>
            <person name="Barry K."/>
            <person name="Lipzen A."/>
            <person name="Henrissat B."/>
            <person name="Riley R."/>
            <person name="Ahrendt S."/>
            <person name="Nagy L.G."/>
            <person name="Grigoriev I.V."/>
            <person name="Martin F."/>
            <person name="Rosso M.N."/>
        </authorList>
    </citation>
    <scope>NUCLEOTIDE SEQUENCE [LARGE SCALE GENOMIC DNA]</scope>
    <source>
        <strain evidence="2 3">CIRM-BRFM 1785</strain>
    </source>
</reference>
<feature type="compositionally biased region" description="Polar residues" evidence="1">
    <location>
        <begin position="21"/>
        <end position="33"/>
    </location>
</feature>
<keyword evidence="3" id="KW-1185">Reference proteome</keyword>
<name>A0ABQ8K5C9_9APHY</name>